<sequence>MSSPGQIADPRARPQSGMPGSYTPYQPDSSSRHTPMKEYGQEYQFAESWANPLPELVVGSGAPPAAAAAAAAVPQADGIQEHTGFDGFGLGSNIKESVWVPPPEQPWYKRVHNKWWIIGGITLVGTIGVIMAILAGTNTFGNRSSSVSPPASSMTPSAMLTASRLPETSSSTTTSTTSVSNPTATSTTSSSQPTSTANPNPNPNLIKDCSNKDSYHTDIQWIIGVGGSTKFVNTNSAEACCKECFGGGPGCAGWIYDGTNLYTPCTKLMWDGKASGGDDKCPAGYTKPTFTKGGNGIAGVGPCADGAGGD</sequence>
<proteinExistence type="predicted"/>
<reference evidence="3" key="1">
    <citation type="journal article" date="2023" name="Mol. Phylogenet. Evol.">
        <title>Genome-scale phylogeny and comparative genomics of the fungal order Sordariales.</title>
        <authorList>
            <person name="Hensen N."/>
            <person name="Bonometti L."/>
            <person name="Westerberg I."/>
            <person name="Brannstrom I.O."/>
            <person name="Guillou S."/>
            <person name="Cros-Aarteil S."/>
            <person name="Calhoun S."/>
            <person name="Haridas S."/>
            <person name="Kuo A."/>
            <person name="Mondo S."/>
            <person name="Pangilinan J."/>
            <person name="Riley R."/>
            <person name="LaButti K."/>
            <person name="Andreopoulos B."/>
            <person name="Lipzen A."/>
            <person name="Chen C."/>
            <person name="Yan M."/>
            <person name="Daum C."/>
            <person name="Ng V."/>
            <person name="Clum A."/>
            <person name="Steindorff A."/>
            <person name="Ohm R.A."/>
            <person name="Martin F."/>
            <person name="Silar P."/>
            <person name="Natvig D.O."/>
            <person name="Lalanne C."/>
            <person name="Gautier V."/>
            <person name="Ament-Velasquez S.L."/>
            <person name="Kruys A."/>
            <person name="Hutchinson M.I."/>
            <person name="Powell A.J."/>
            <person name="Barry K."/>
            <person name="Miller A.N."/>
            <person name="Grigoriev I.V."/>
            <person name="Debuchy R."/>
            <person name="Gladieux P."/>
            <person name="Hiltunen Thoren M."/>
            <person name="Johannesson H."/>
        </authorList>
    </citation>
    <scope>NUCLEOTIDE SEQUENCE</scope>
    <source>
        <strain evidence="3">PSN293</strain>
    </source>
</reference>
<feature type="compositionally biased region" description="Polar residues" evidence="1">
    <location>
        <begin position="23"/>
        <end position="33"/>
    </location>
</feature>
<feature type="transmembrane region" description="Helical" evidence="2">
    <location>
        <begin position="115"/>
        <end position="136"/>
    </location>
</feature>
<organism evidence="3 4">
    <name type="scientific">Rhypophila decipiens</name>
    <dbReference type="NCBI Taxonomy" id="261697"/>
    <lineage>
        <taxon>Eukaryota</taxon>
        <taxon>Fungi</taxon>
        <taxon>Dikarya</taxon>
        <taxon>Ascomycota</taxon>
        <taxon>Pezizomycotina</taxon>
        <taxon>Sordariomycetes</taxon>
        <taxon>Sordariomycetidae</taxon>
        <taxon>Sordariales</taxon>
        <taxon>Naviculisporaceae</taxon>
        <taxon>Rhypophila</taxon>
    </lineage>
</organism>
<reference evidence="3" key="2">
    <citation type="submission" date="2023-05" db="EMBL/GenBank/DDBJ databases">
        <authorList>
            <consortium name="Lawrence Berkeley National Laboratory"/>
            <person name="Steindorff A."/>
            <person name="Hensen N."/>
            <person name="Bonometti L."/>
            <person name="Westerberg I."/>
            <person name="Brannstrom I.O."/>
            <person name="Guillou S."/>
            <person name="Cros-Aarteil S."/>
            <person name="Calhoun S."/>
            <person name="Haridas S."/>
            <person name="Kuo A."/>
            <person name="Mondo S."/>
            <person name="Pangilinan J."/>
            <person name="Riley R."/>
            <person name="Labutti K."/>
            <person name="Andreopoulos B."/>
            <person name="Lipzen A."/>
            <person name="Chen C."/>
            <person name="Yanf M."/>
            <person name="Daum C."/>
            <person name="Ng V."/>
            <person name="Clum A."/>
            <person name="Ohm R."/>
            <person name="Martin F."/>
            <person name="Silar P."/>
            <person name="Natvig D."/>
            <person name="Lalanne C."/>
            <person name="Gautier V."/>
            <person name="Ament-Velasquez S.L."/>
            <person name="Kruys A."/>
            <person name="Hutchinson M.I."/>
            <person name="Powell A.J."/>
            <person name="Barry K."/>
            <person name="Miller A.N."/>
            <person name="Grigoriev I.V."/>
            <person name="Debuchy R."/>
            <person name="Gladieux P."/>
            <person name="Thoren M.H."/>
            <person name="Johannesson H."/>
        </authorList>
    </citation>
    <scope>NUCLEOTIDE SEQUENCE</scope>
    <source>
        <strain evidence="3">PSN293</strain>
    </source>
</reference>
<comment type="caution">
    <text evidence="3">The sequence shown here is derived from an EMBL/GenBank/DDBJ whole genome shotgun (WGS) entry which is preliminary data.</text>
</comment>
<dbReference type="Proteomes" id="UP001301769">
    <property type="component" value="Unassembled WGS sequence"/>
</dbReference>
<accession>A0AAN6YI80</accession>
<keyword evidence="2" id="KW-0812">Transmembrane</keyword>
<evidence type="ECO:0000313" key="3">
    <source>
        <dbReference type="EMBL" id="KAK4218953.1"/>
    </source>
</evidence>
<gene>
    <name evidence="3" type="ORF">QBC37DRAFT_165307</name>
</gene>
<dbReference type="EMBL" id="MU858050">
    <property type="protein sequence ID" value="KAK4218953.1"/>
    <property type="molecule type" value="Genomic_DNA"/>
</dbReference>
<keyword evidence="2" id="KW-1133">Transmembrane helix</keyword>
<feature type="region of interest" description="Disordered" evidence="1">
    <location>
        <begin position="141"/>
        <end position="209"/>
    </location>
</feature>
<evidence type="ECO:0000256" key="2">
    <source>
        <dbReference type="SAM" id="Phobius"/>
    </source>
</evidence>
<feature type="compositionally biased region" description="Low complexity" evidence="1">
    <location>
        <begin position="144"/>
        <end position="159"/>
    </location>
</feature>
<feature type="region of interest" description="Disordered" evidence="1">
    <location>
        <begin position="1"/>
        <end position="38"/>
    </location>
</feature>
<protein>
    <submittedName>
        <fullName evidence="3">Uncharacterized protein</fullName>
    </submittedName>
</protein>
<evidence type="ECO:0000256" key="1">
    <source>
        <dbReference type="SAM" id="MobiDB-lite"/>
    </source>
</evidence>
<keyword evidence="2" id="KW-0472">Membrane</keyword>
<keyword evidence="4" id="KW-1185">Reference proteome</keyword>
<evidence type="ECO:0000313" key="4">
    <source>
        <dbReference type="Proteomes" id="UP001301769"/>
    </source>
</evidence>
<feature type="compositionally biased region" description="Low complexity" evidence="1">
    <location>
        <begin position="168"/>
        <end position="199"/>
    </location>
</feature>
<name>A0AAN6YI80_9PEZI</name>
<dbReference type="AlphaFoldDB" id="A0AAN6YI80"/>